<dbReference type="CDD" id="cd09917">
    <property type="entry name" value="F-box_SF"/>
    <property type="match status" value="1"/>
</dbReference>
<proteinExistence type="predicted"/>
<gene>
    <name evidence="2" type="ORF">CEP51_012517</name>
</gene>
<dbReference type="Pfam" id="PF12937">
    <property type="entry name" value="F-box-like"/>
    <property type="match status" value="1"/>
</dbReference>
<dbReference type="InterPro" id="IPR036047">
    <property type="entry name" value="F-box-like_dom_sf"/>
</dbReference>
<accession>A0A428QSM3</accession>
<comment type="caution">
    <text evidence="2">The sequence shown here is derived from an EMBL/GenBank/DDBJ whole genome shotgun (WGS) entry which is preliminary data.</text>
</comment>
<reference evidence="2 3" key="1">
    <citation type="submission" date="2017-06" db="EMBL/GenBank/DDBJ databases">
        <title>Comparative genomic analysis of Ambrosia Fusariam Clade fungi.</title>
        <authorList>
            <person name="Stajich J.E."/>
            <person name="Carrillo J."/>
            <person name="Kijimoto T."/>
            <person name="Eskalen A."/>
            <person name="O'Donnell K."/>
            <person name="Kasson M."/>
        </authorList>
    </citation>
    <scope>NUCLEOTIDE SEQUENCE [LARGE SCALE GENOMIC DNA]</scope>
    <source>
        <strain evidence="2 3">NRRL62606</strain>
    </source>
</reference>
<protein>
    <recommendedName>
        <fullName evidence="1">F-box domain-containing protein</fullName>
    </recommendedName>
</protein>
<sequence length="255" mass="29500">MPLHSCKGIQRRKRKARRRVLRARLSPLLDLPVEVILLVFEHLPDLKSLSSMAETCRAMHNVFRRHSEVVITRILSKTCGGVWSSPNPYADVCQITADLEFAVHRQLLPQPHVEDAFSVAWRLFATMELEEILYPVARELAWGYYLDGRTQDAIRFLKAIHHHQKPYILPPCRSKSPAVLPVAELLHHFLDDTNDTAQCELVAKEIKHLVELKNRYTTFLWLTNLTSEQSRNCVFTLFFPPEPPFVLHSEPLMHV</sequence>
<dbReference type="EMBL" id="NKCL01000473">
    <property type="protein sequence ID" value="RSL68279.1"/>
    <property type="molecule type" value="Genomic_DNA"/>
</dbReference>
<name>A0A428QSM3_9HYPO</name>
<evidence type="ECO:0000313" key="2">
    <source>
        <dbReference type="EMBL" id="RSL68279.1"/>
    </source>
</evidence>
<dbReference type="SUPFAM" id="SSF81383">
    <property type="entry name" value="F-box domain"/>
    <property type="match status" value="1"/>
</dbReference>
<organism evidence="2 3">
    <name type="scientific">Fusarium floridanum</name>
    <dbReference type="NCBI Taxonomy" id="1325733"/>
    <lineage>
        <taxon>Eukaryota</taxon>
        <taxon>Fungi</taxon>
        <taxon>Dikarya</taxon>
        <taxon>Ascomycota</taxon>
        <taxon>Pezizomycotina</taxon>
        <taxon>Sordariomycetes</taxon>
        <taxon>Hypocreomycetidae</taxon>
        <taxon>Hypocreales</taxon>
        <taxon>Nectriaceae</taxon>
        <taxon>Fusarium</taxon>
        <taxon>Fusarium solani species complex</taxon>
    </lineage>
</organism>
<dbReference type="Proteomes" id="UP000287972">
    <property type="component" value="Unassembled WGS sequence"/>
</dbReference>
<keyword evidence="3" id="KW-1185">Reference proteome</keyword>
<evidence type="ECO:0000259" key="1">
    <source>
        <dbReference type="PROSITE" id="PS50181"/>
    </source>
</evidence>
<evidence type="ECO:0000313" key="3">
    <source>
        <dbReference type="Proteomes" id="UP000287972"/>
    </source>
</evidence>
<dbReference type="InterPro" id="IPR001810">
    <property type="entry name" value="F-box_dom"/>
</dbReference>
<feature type="domain" description="F-box" evidence="1">
    <location>
        <begin position="25"/>
        <end position="74"/>
    </location>
</feature>
<dbReference type="PROSITE" id="PS50181">
    <property type="entry name" value="FBOX"/>
    <property type="match status" value="1"/>
</dbReference>
<dbReference type="AlphaFoldDB" id="A0A428QSM3"/>